<organism evidence="2 3">
    <name type="scientific">Amycolatopsis rifamycinica</name>
    <dbReference type="NCBI Taxonomy" id="287986"/>
    <lineage>
        <taxon>Bacteria</taxon>
        <taxon>Bacillati</taxon>
        <taxon>Actinomycetota</taxon>
        <taxon>Actinomycetes</taxon>
        <taxon>Pseudonocardiales</taxon>
        <taxon>Pseudonocardiaceae</taxon>
        <taxon>Amycolatopsis</taxon>
    </lineage>
</organism>
<protein>
    <recommendedName>
        <fullName evidence="4">Pentapeptide repeat-containing protein</fullName>
    </recommendedName>
</protein>
<keyword evidence="1" id="KW-1133">Transmembrane helix</keyword>
<name>A0A066U5D9_9PSEU</name>
<comment type="caution">
    <text evidence="2">The sequence shown here is derived from an EMBL/GenBank/DDBJ whole genome shotgun (WGS) entry which is preliminary data.</text>
</comment>
<feature type="transmembrane region" description="Helical" evidence="1">
    <location>
        <begin position="6"/>
        <end position="26"/>
    </location>
</feature>
<keyword evidence="1" id="KW-0472">Membrane</keyword>
<reference evidence="2 3" key="1">
    <citation type="submission" date="2014-05" db="EMBL/GenBank/DDBJ databases">
        <title>Draft genome sequence of Amycolatopsis rifamycinica DSM 46095.</title>
        <authorList>
            <person name="Lal R."/>
            <person name="Saxena A."/>
            <person name="Kumari R."/>
            <person name="Mukherjee U."/>
            <person name="Singh P."/>
            <person name="Sangwan N."/>
            <person name="Mahato N.K."/>
        </authorList>
    </citation>
    <scope>NUCLEOTIDE SEQUENCE [LARGE SCALE GENOMIC DNA]</scope>
    <source>
        <strain evidence="2 3">DSM 46095</strain>
    </source>
</reference>
<sequence length="202" mass="22521">MSTVTPFAVLAMIGAVSGSVTAWLLLRRDRPAEVLTPSAPPEPVPDEVEAQLLADDYSTRLAALDSFAEYADGHPDRRQQCVDEILEEFEYEWPDQPAWQAELWRRLLPHLRTGSPRFWPGMDLDFDDLVLYAVDLRGCEVRKASFAGTYFAGPVDFTGATAAAFDFTGAQVRTDADVVRTWPPGWAPGEPEPPPWVELRET</sequence>
<accession>A0A066U5D9</accession>
<evidence type="ECO:0000313" key="2">
    <source>
        <dbReference type="EMBL" id="KDN22300.1"/>
    </source>
</evidence>
<dbReference type="EMBL" id="JMQI01000021">
    <property type="protein sequence ID" value="KDN22300.1"/>
    <property type="molecule type" value="Genomic_DNA"/>
</dbReference>
<evidence type="ECO:0008006" key="4">
    <source>
        <dbReference type="Google" id="ProtNLM"/>
    </source>
</evidence>
<dbReference type="Proteomes" id="UP000027345">
    <property type="component" value="Unassembled WGS sequence"/>
</dbReference>
<gene>
    <name evidence="2" type="ORF">DV20_10315</name>
</gene>
<dbReference type="eggNOG" id="COG1357">
    <property type="taxonomic scope" value="Bacteria"/>
</dbReference>
<dbReference type="AlphaFoldDB" id="A0A066U5D9"/>
<evidence type="ECO:0000313" key="3">
    <source>
        <dbReference type="Proteomes" id="UP000027345"/>
    </source>
</evidence>
<keyword evidence="3" id="KW-1185">Reference proteome</keyword>
<dbReference type="Gene3D" id="2.160.20.80">
    <property type="entry name" value="E3 ubiquitin-protein ligase SopA"/>
    <property type="match status" value="1"/>
</dbReference>
<evidence type="ECO:0000256" key="1">
    <source>
        <dbReference type="SAM" id="Phobius"/>
    </source>
</evidence>
<dbReference type="RefSeq" id="WP_043778737.1">
    <property type="nucleotide sequence ID" value="NZ_JMQI01000021.1"/>
</dbReference>
<dbReference type="SUPFAM" id="SSF141571">
    <property type="entry name" value="Pentapeptide repeat-like"/>
    <property type="match status" value="1"/>
</dbReference>
<dbReference type="OrthoDB" id="3622203at2"/>
<proteinExistence type="predicted"/>
<keyword evidence="1" id="KW-0812">Transmembrane</keyword>